<feature type="signal peptide" evidence="2">
    <location>
        <begin position="1"/>
        <end position="23"/>
    </location>
</feature>
<evidence type="ECO:0000256" key="1">
    <source>
        <dbReference type="SAM" id="MobiDB-lite"/>
    </source>
</evidence>
<name>A0A2P6MBB3_9GAMM</name>
<feature type="region of interest" description="Disordered" evidence="1">
    <location>
        <begin position="732"/>
        <end position="755"/>
    </location>
</feature>
<feature type="chain" id="PRO_5015110179" evidence="2">
    <location>
        <begin position="24"/>
        <end position="813"/>
    </location>
</feature>
<protein>
    <submittedName>
        <fullName evidence="3">Uncharacterized protein</fullName>
    </submittedName>
</protein>
<dbReference type="OrthoDB" id="7054535at2"/>
<gene>
    <name evidence="3" type="ORF">C6N40_03760</name>
</gene>
<dbReference type="Proteomes" id="UP000241736">
    <property type="component" value="Unassembled WGS sequence"/>
</dbReference>
<dbReference type="EMBL" id="PVLF01000003">
    <property type="protein sequence ID" value="PRH83277.1"/>
    <property type="molecule type" value="Genomic_DNA"/>
</dbReference>
<proteinExistence type="predicted"/>
<comment type="caution">
    <text evidence="3">The sequence shown here is derived from an EMBL/GenBank/DDBJ whole genome shotgun (WGS) entry which is preliminary data.</text>
</comment>
<reference evidence="3 4" key="1">
    <citation type="submission" date="2018-03" db="EMBL/GenBank/DDBJ databases">
        <title>Arenimonas caeni sp. nov., isolated from activated sludge.</title>
        <authorList>
            <person name="Liu H."/>
        </authorList>
    </citation>
    <scope>NUCLEOTIDE SEQUENCE [LARGE SCALE GENOMIC DNA]</scope>
    <source>
        <strain evidence="4">z29</strain>
    </source>
</reference>
<evidence type="ECO:0000313" key="3">
    <source>
        <dbReference type="EMBL" id="PRH83277.1"/>
    </source>
</evidence>
<keyword evidence="2" id="KW-0732">Signal</keyword>
<dbReference type="RefSeq" id="WP_106989656.1">
    <property type="nucleotide sequence ID" value="NZ_KZ679085.1"/>
</dbReference>
<dbReference type="AlphaFoldDB" id="A0A2P6MBB3"/>
<sequence length="813" mass="87482">MRLLAGAGLAISLAVATTASALAAAPRWPTLAFEVHEGSGSAVPDAAADLARLAGRGLEPLSPQLKAEMDAYLTEVATEYQRMGFPPPALEPIVTRADGSRAYRVHWYAFGDPGHSGRNPEDVAIMGYRCQGEGGRREMHLNARTEGPRGLRNRLAIATGNSPGMLDQLTDKGYADLAHELFHAVQRGTAYFEANCEPPMWLYEGTAEAIGHDMAWRLRRVRTHHDPFNRWGLRAYHEAFHTGPDAKAETRTRLGYGSSSFWRYLAELERAMQSPASPPPRPGPGRVVRRDAFDYGYLVRMFSQAPRLRDGGQTLDWIDGWLRADPRLATRFDRVYADLVTVIAEFGRHRVDGVLPIPQRHENVLKVLFQDCPDVSLAAALGVDVKVALDLPEISARCLRLHRDDSLAGVLAVDLRAEVSAAQARALWLGEVGQTSAVAATVHDHPSHSVASWVVLLEPGQSREVVIANVARTPSQSGRSKPTIHVSVPGWQWTGPVPQPAGMPAPARRRPLPAPGGEDSEAVTHGPGTAQLVRETDPGVDAGCRWPHADARTQCGPVMSLVLRRLPRWLAHQAPGLSEAPAEQAGRLESFVASRATDALRSLDEQAVRIRMPQLEHGFTGTVENVLISVAGEGSEAVSRGPHDVESGRLAYFPASGRVHVEQYDALVFRGRFEGELVQLPLPNAHSEDRPRLPVVGKVEGRFLVGQPWAGDDRYTAVAPEADDVAMAISDRMPGPLRAGPQPGGAGSPGEAAAGASTGGGQCDCSCAGHARLMQELGELDRQPPGGGTDPAVVARAMCLLECQAAWTACAAD</sequence>
<keyword evidence="4" id="KW-1185">Reference proteome</keyword>
<organism evidence="3 4">
    <name type="scientific">Arenimonas caeni</name>
    <dbReference type="NCBI Taxonomy" id="2058085"/>
    <lineage>
        <taxon>Bacteria</taxon>
        <taxon>Pseudomonadati</taxon>
        <taxon>Pseudomonadota</taxon>
        <taxon>Gammaproteobacteria</taxon>
        <taxon>Lysobacterales</taxon>
        <taxon>Lysobacteraceae</taxon>
        <taxon>Arenimonas</taxon>
    </lineage>
</organism>
<evidence type="ECO:0000256" key="2">
    <source>
        <dbReference type="SAM" id="SignalP"/>
    </source>
</evidence>
<accession>A0A2P6MBB3</accession>
<feature type="region of interest" description="Disordered" evidence="1">
    <location>
        <begin position="473"/>
        <end position="525"/>
    </location>
</feature>
<evidence type="ECO:0000313" key="4">
    <source>
        <dbReference type="Proteomes" id="UP000241736"/>
    </source>
</evidence>